<dbReference type="EMBL" id="JAUTDP010000005">
    <property type="protein sequence ID" value="KAK3399148.1"/>
    <property type="molecule type" value="Genomic_DNA"/>
</dbReference>
<dbReference type="AlphaFoldDB" id="A0AAE0PFS1"/>
<accession>A0AAE0PFS1</accession>
<feature type="chain" id="PRO_5042246669" description="WD-like domain-containing protein" evidence="1">
    <location>
        <begin position="20"/>
        <end position="195"/>
    </location>
</feature>
<gene>
    <name evidence="3" type="ORF">B0T20DRAFT_192550</name>
</gene>
<dbReference type="Proteomes" id="UP001281003">
    <property type="component" value="Unassembled WGS sequence"/>
</dbReference>
<organism evidence="3 4">
    <name type="scientific">Sordaria brevicollis</name>
    <dbReference type="NCBI Taxonomy" id="83679"/>
    <lineage>
        <taxon>Eukaryota</taxon>
        <taxon>Fungi</taxon>
        <taxon>Dikarya</taxon>
        <taxon>Ascomycota</taxon>
        <taxon>Pezizomycotina</taxon>
        <taxon>Sordariomycetes</taxon>
        <taxon>Sordariomycetidae</taxon>
        <taxon>Sordariales</taxon>
        <taxon>Sordariaceae</taxon>
        <taxon>Sordaria</taxon>
    </lineage>
</organism>
<sequence length="195" mass="20871">MFAKQVLVAAAFLATLSSAAPATGSASEDSTALNIVVPEGLKILEQYETTSGGTVVWFGDENPANATATADEVDAEDAHALNRRCGSNRVKCFSDHQTFMPTCETMTLDTSVLLRDTPIPTSPRSICYYERGATCCVSWADNVSGAVYRHLIPASNAVRTQCATRWASGKSYDTLIGRTCTTQCLSDRPDGCNNN</sequence>
<feature type="signal peptide" evidence="1">
    <location>
        <begin position="1"/>
        <end position="19"/>
    </location>
</feature>
<feature type="domain" description="WD-like" evidence="2">
    <location>
        <begin position="82"/>
        <end position="192"/>
    </location>
</feature>
<protein>
    <recommendedName>
        <fullName evidence="2">WD-like domain-containing protein</fullName>
    </recommendedName>
</protein>
<evidence type="ECO:0000259" key="2">
    <source>
        <dbReference type="Pfam" id="PF20493"/>
    </source>
</evidence>
<evidence type="ECO:0000313" key="3">
    <source>
        <dbReference type="EMBL" id="KAK3399148.1"/>
    </source>
</evidence>
<dbReference type="Pfam" id="PF20493">
    <property type="entry name" value="WD-like_fungi"/>
    <property type="match status" value="1"/>
</dbReference>
<proteinExistence type="predicted"/>
<comment type="caution">
    <text evidence="3">The sequence shown here is derived from an EMBL/GenBank/DDBJ whole genome shotgun (WGS) entry which is preliminary data.</text>
</comment>
<evidence type="ECO:0000313" key="4">
    <source>
        <dbReference type="Proteomes" id="UP001281003"/>
    </source>
</evidence>
<name>A0AAE0PFS1_SORBR</name>
<reference evidence="3" key="1">
    <citation type="journal article" date="2023" name="Mol. Phylogenet. Evol.">
        <title>Genome-scale phylogeny and comparative genomics of the fungal order Sordariales.</title>
        <authorList>
            <person name="Hensen N."/>
            <person name="Bonometti L."/>
            <person name="Westerberg I."/>
            <person name="Brannstrom I.O."/>
            <person name="Guillou S."/>
            <person name="Cros-Aarteil S."/>
            <person name="Calhoun S."/>
            <person name="Haridas S."/>
            <person name="Kuo A."/>
            <person name="Mondo S."/>
            <person name="Pangilinan J."/>
            <person name="Riley R."/>
            <person name="LaButti K."/>
            <person name="Andreopoulos B."/>
            <person name="Lipzen A."/>
            <person name="Chen C."/>
            <person name="Yan M."/>
            <person name="Daum C."/>
            <person name="Ng V."/>
            <person name="Clum A."/>
            <person name="Steindorff A."/>
            <person name="Ohm R.A."/>
            <person name="Martin F."/>
            <person name="Silar P."/>
            <person name="Natvig D.O."/>
            <person name="Lalanne C."/>
            <person name="Gautier V."/>
            <person name="Ament-Velasquez S.L."/>
            <person name="Kruys A."/>
            <person name="Hutchinson M.I."/>
            <person name="Powell A.J."/>
            <person name="Barry K."/>
            <person name="Miller A.N."/>
            <person name="Grigoriev I.V."/>
            <person name="Debuchy R."/>
            <person name="Gladieux P."/>
            <person name="Hiltunen Thoren M."/>
            <person name="Johannesson H."/>
        </authorList>
    </citation>
    <scope>NUCLEOTIDE SEQUENCE</scope>
    <source>
        <strain evidence="3">FGSC 1904</strain>
    </source>
</reference>
<keyword evidence="4" id="KW-1185">Reference proteome</keyword>
<dbReference type="InterPro" id="IPR046925">
    <property type="entry name" value="WD-like_fungi"/>
</dbReference>
<reference evidence="3" key="2">
    <citation type="submission" date="2023-07" db="EMBL/GenBank/DDBJ databases">
        <authorList>
            <consortium name="Lawrence Berkeley National Laboratory"/>
            <person name="Haridas S."/>
            <person name="Hensen N."/>
            <person name="Bonometti L."/>
            <person name="Westerberg I."/>
            <person name="Brannstrom I.O."/>
            <person name="Guillou S."/>
            <person name="Cros-Aarteil S."/>
            <person name="Calhoun S."/>
            <person name="Kuo A."/>
            <person name="Mondo S."/>
            <person name="Pangilinan J."/>
            <person name="Riley R."/>
            <person name="LaButti K."/>
            <person name="Andreopoulos B."/>
            <person name="Lipzen A."/>
            <person name="Chen C."/>
            <person name="Yanf M."/>
            <person name="Daum C."/>
            <person name="Ng V."/>
            <person name="Clum A."/>
            <person name="Steindorff A."/>
            <person name="Ohm R."/>
            <person name="Martin F."/>
            <person name="Silar P."/>
            <person name="Natvig D."/>
            <person name="Lalanne C."/>
            <person name="Gautier V."/>
            <person name="Ament-velasquez S.L."/>
            <person name="Kruys A."/>
            <person name="Hutchinson M.I."/>
            <person name="Powell A.J."/>
            <person name="Barry K."/>
            <person name="Miller A.N."/>
            <person name="Grigoriev I.V."/>
            <person name="Debuchy R."/>
            <person name="Gladieux P."/>
            <person name="Thoren M.H."/>
            <person name="Johannesson H."/>
        </authorList>
    </citation>
    <scope>NUCLEOTIDE SEQUENCE</scope>
    <source>
        <strain evidence="3">FGSC 1904</strain>
    </source>
</reference>
<keyword evidence="1" id="KW-0732">Signal</keyword>
<evidence type="ECO:0000256" key="1">
    <source>
        <dbReference type="SAM" id="SignalP"/>
    </source>
</evidence>